<dbReference type="Gene3D" id="1.10.10.10">
    <property type="entry name" value="Winged helix-like DNA-binding domain superfamily/Winged helix DNA-binding domain"/>
    <property type="match status" value="1"/>
</dbReference>
<dbReference type="PROSITE" id="PS50949">
    <property type="entry name" value="HTH_GNTR"/>
    <property type="match status" value="1"/>
</dbReference>
<dbReference type="Pfam" id="PF00392">
    <property type="entry name" value="GntR"/>
    <property type="match status" value="1"/>
</dbReference>
<keyword evidence="6" id="KW-1185">Reference proteome</keyword>
<organism evidence="5 6">
    <name type="scientific">Rhodopirellula bahusiensis</name>
    <dbReference type="NCBI Taxonomy" id="2014065"/>
    <lineage>
        <taxon>Bacteria</taxon>
        <taxon>Pseudomonadati</taxon>
        <taxon>Planctomycetota</taxon>
        <taxon>Planctomycetia</taxon>
        <taxon>Pirellulales</taxon>
        <taxon>Pirellulaceae</taxon>
        <taxon>Rhodopirellula</taxon>
    </lineage>
</organism>
<dbReference type="InterPro" id="IPR036388">
    <property type="entry name" value="WH-like_DNA-bd_sf"/>
</dbReference>
<dbReference type="InterPro" id="IPR011711">
    <property type="entry name" value="GntR_C"/>
</dbReference>
<keyword evidence="3" id="KW-0804">Transcription</keyword>
<evidence type="ECO:0000256" key="1">
    <source>
        <dbReference type="ARBA" id="ARBA00023015"/>
    </source>
</evidence>
<reference evidence="5 6" key="1">
    <citation type="submission" date="2017-06" db="EMBL/GenBank/DDBJ databases">
        <title>Description of Rhodopirellula bahusiensis sp. nov.</title>
        <authorList>
            <person name="Kizina J."/>
            <person name="Harder J."/>
        </authorList>
    </citation>
    <scope>NUCLEOTIDE SEQUENCE [LARGE SCALE GENOMIC DNA]</scope>
    <source>
        <strain evidence="5 6">SWK21</strain>
    </source>
</reference>
<name>A0A2G1WD69_9BACT</name>
<comment type="caution">
    <text evidence="5">The sequence shown here is derived from an EMBL/GenBank/DDBJ whole genome shotgun (WGS) entry which is preliminary data.</text>
</comment>
<proteinExistence type="predicted"/>
<feature type="domain" description="HTH gntR-type" evidence="4">
    <location>
        <begin position="3"/>
        <end position="70"/>
    </location>
</feature>
<dbReference type="SMART" id="SM00895">
    <property type="entry name" value="FCD"/>
    <property type="match status" value="1"/>
</dbReference>
<dbReference type="InterPro" id="IPR000524">
    <property type="entry name" value="Tscrpt_reg_HTH_GntR"/>
</dbReference>
<evidence type="ECO:0000256" key="3">
    <source>
        <dbReference type="ARBA" id="ARBA00023163"/>
    </source>
</evidence>
<dbReference type="SMART" id="SM00345">
    <property type="entry name" value="HTH_GNTR"/>
    <property type="match status" value="1"/>
</dbReference>
<dbReference type="SUPFAM" id="SSF46785">
    <property type="entry name" value="Winged helix' DNA-binding domain"/>
    <property type="match status" value="1"/>
</dbReference>
<keyword evidence="2" id="KW-0238">DNA-binding</keyword>
<dbReference type="Gene3D" id="1.20.120.530">
    <property type="entry name" value="GntR ligand-binding domain-like"/>
    <property type="match status" value="1"/>
</dbReference>
<dbReference type="OrthoDB" id="114741at2"/>
<keyword evidence="1" id="KW-0805">Transcription regulation</keyword>
<dbReference type="SUPFAM" id="SSF48008">
    <property type="entry name" value="GntR ligand-binding domain-like"/>
    <property type="match status" value="1"/>
</dbReference>
<dbReference type="InterPro" id="IPR008920">
    <property type="entry name" value="TF_FadR/GntR_C"/>
</dbReference>
<dbReference type="Proteomes" id="UP000225740">
    <property type="component" value="Unassembled WGS sequence"/>
</dbReference>
<evidence type="ECO:0000313" key="6">
    <source>
        <dbReference type="Proteomes" id="UP000225740"/>
    </source>
</evidence>
<dbReference type="PANTHER" id="PTHR43537">
    <property type="entry name" value="TRANSCRIPTIONAL REGULATOR, GNTR FAMILY"/>
    <property type="match status" value="1"/>
</dbReference>
<sequence length="222" mass="24725">MNRNQSDIAYEFLRSKLISRELSAGSRVRYGPLGDQIGMSATPVREAIGRLASEGLVDLVPQAGAVVKRLSRSDAVEVFEMREAIEPYAAAKAAQLIGLHQLKVLQGTLDQILQLLERSKAKTLNDKHARQFDEADLEFHLTILRSTENRRMLKVVSDYHVLTEIIGVDRHSYSRDVVALTVDDHAAILDGLRRRDGDAAREAMLTHIRNSRQLTLTGMGKG</sequence>
<evidence type="ECO:0000313" key="5">
    <source>
        <dbReference type="EMBL" id="PHQ36995.1"/>
    </source>
</evidence>
<evidence type="ECO:0000259" key="4">
    <source>
        <dbReference type="PROSITE" id="PS50949"/>
    </source>
</evidence>
<dbReference type="InterPro" id="IPR036390">
    <property type="entry name" value="WH_DNA-bd_sf"/>
</dbReference>
<evidence type="ECO:0000256" key="2">
    <source>
        <dbReference type="ARBA" id="ARBA00023125"/>
    </source>
</evidence>
<dbReference type="GO" id="GO:0003677">
    <property type="term" value="F:DNA binding"/>
    <property type="evidence" value="ECO:0007669"/>
    <property type="project" value="UniProtKB-KW"/>
</dbReference>
<dbReference type="AlphaFoldDB" id="A0A2G1WD69"/>
<accession>A0A2G1WD69</accession>
<dbReference type="EMBL" id="NIZW01000001">
    <property type="protein sequence ID" value="PHQ36995.1"/>
    <property type="molecule type" value="Genomic_DNA"/>
</dbReference>
<dbReference type="RefSeq" id="WP_099258696.1">
    <property type="nucleotide sequence ID" value="NZ_NIZW01000001.1"/>
</dbReference>
<dbReference type="Pfam" id="PF07729">
    <property type="entry name" value="FCD"/>
    <property type="match status" value="1"/>
</dbReference>
<dbReference type="PANTHER" id="PTHR43537:SF24">
    <property type="entry name" value="GLUCONATE OPERON TRANSCRIPTIONAL REPRESSOR"/>
    <property type="match status" value="1"/>
</dbReference>
<protein>
    <submittedName>
        <fullName evidence="5">GntR family transcriptional regulator</fullName>
    </submittedName>
</protein>
<dbReference type="GO" id="GO:0003700">
    <property type="term" value="F:DNA-binding transcription factor activity"/>
    <property type="evidence" value="ECO:0007669"/>
    <property type="project" value="InterPro"/>
</dbReference>
<gene>
    <name evidence="5" type="ORF">CEE69_01050</name>
</gene>
<dbReference type="GeneID" id="90606887"/>